<dbReference type="PANTHER" id="PTHR40697">
    <property type="entry name" value="ACETOIN CATABOLISM PROTEIN X"/>
    <property type="match status" value="1"/>
</dbReference>
<name>A0ABW8UXB8_9RHOB</name>
<accession>A0ABW8UXB8</accession>
<dbReference type="Pfam" id="PF01513">
    <property type="entry name" value="NAD_kinase"/>
    <property type="match status" value="1"/>
</dbReference>
<gene>
    <name evidence="1" type="ORF">ACERZ8_18110</name>
</gene>
<keyword evidence="1" id="KW-0808">Transferase</keyword>
<dbReference type="EMBL" id="JBHDIY010000002">
    <property type="protein sequence ID" value="MFL4471696.1"/>
    <property type="molecule type" value="Genomic_DNA"/>
</dbReference>
<organism evidence="1 2">
    <name type="scientific">Tateyamaria armeniaca</name>
    <dbReference type="NCBI Taxonomy" id="2518930"/>
    <lineage>
        <taxon>Bacteria</taxon>
        <taxon>Pseudomonadati</taxon>
        <taxon>Pseudomonadota</taxon>
        <taxon>Alphaproteobacteria</taxon>
        <taxon>Rhodobacterales</taxon>
        <taxon>Roseobacteraceae</taxon>
        <taxon>Tateyamaria</taxon>
    </lineage>
</organism>
<keyword evidence="1" id="KW-0418">Kinase</keyword>
<dbReference type="InterPro" id="IPR002504">
    <property type="entry name" value="NADK"/>
</dbReference>
<evidence type="ECO:0000313" key="2">
    <source>
        <dbReference type="Proteomes" id="UP001627408"/>
    </source>
</evidence>
<dbReference type="Pfam" id="PF20143">
    <property type="entry name" value="NAD_kinase_C"/>
    <property type="match status" value="1"/>
</dbReference>
<proteinExistence type="predicted"/>
<evidence type="ECO:0000313" key="1">
    <source>
        <dbReference type="EMBL" id="MFL4471696.1"/>
    </source>
</evidence>
<dbReference type="InterPro" id="IPR039065">
    <property type="entry name" value="AcoX-like"/>
</dbReference>
<sequence length="369" mass="37705">MRIGLVVNPFAGLGGAVGLKGTDGPDTVAEALRRGAEAKAGPRARLALSRLADRVPGATIMLAPGELGADWARDLDLNAKILAGVPQSGTARDTKEAVRAMGALDVIVFAGGDGTARDVASVAGGAALLGIPCGVKMHSGVFAVATQSAGAMMADLITSPERTDWMDDAEIMDIDEEALRRGILAPRLYGYARVPTSRTLMQAAKGGPRQDAASALSSAAREVVAGMAEDTLYIIGPGTSAGAVMTAAGHSATPLGVDAMLNRQLVAWDADDATLQDLASGRDVRVVLGVTGQQGFLLGRGNQQIGPALIAKAGRDGLIILATESKLAALAHPRLLVDTGDPVLDAKLSGFVRVATGANREMMMRIASG</sequence>
<dbReference type="RefSeq" id="WP_407593547.1">
    <property type="nucleotide sequence ID" value="NZ_JBHDIY010000002.1"/>
</dbReference>
<dbReference type="InterPro" id="IPR011386">
    <property type="entry name" value="Put_ATP-NAD_kin"/>
</dbReference>
<dbReference type="Proteomes" id="UP001627408">
    <property type="component" value="Unassembled WGS sequence"/>
</dbReference>
<reference evidence="1 2" key="1">
    <citation type="submission" date="2024-08" db="EMBL/GenBank/DDBJ databases">
        <title>Tateyamaria sp. nov., isolated from marine algae.</title>
        <authorList>
            <person name="Choi B.J."/>
            <person name="Kim J.M."/>
            <person name="Lee J.K."/>
            <person name="Choi D.G."/>
            <person name="Bayburt H."/>
            <person name="Baek J.H."/>
            <person name="Han D.M."/>
            <person name="Jeon C.O."/>
        </authorList>
    </citation>
    <scope>NUCLEOTIDE SEQUENCE [LARGE SCALE GENOMIC DNA]</scope>
    <source>
        <strain evidence="1 2">KMU-156</strain>
    </source>
</reference>
<dbReference type="PANTHER" id="PTHR40697:SF2">
    <property type="entry name" value="ATP-NAD KINASE-RELATED"/>
    <property type="match status" value="1"/>
</dbReference>
<dbReference type="PIRSF" id="PIRSF016907">
    <property type="entry name" value="Kin_ATP-NAD"/>
    <property type="match status" value="1"/>
</dbReference>
<dbReference type="GO" id="GO:0016301">
    <property type="term" value="F:kinase activity"/>
    <property type="evidence" value="ECO:0007669"/>
    <property type="project" value="UniProtKB-KW"/>
</dbReference>
<keyword evidence="2" id="KW-1185">Reference proteome</keyword>
<comment type="caution">
    <text evidence="1">The sequence shown here is derived from an EMBL/GenBank/DDBJ whole genome shotgun (WGS) entry which is preliminary data.</text>
</comment>
<protein>
    <submittedName>
        <fullName evidence="1">ATP-NAD kinase family protein</fullName>
    </submittedName>
</protein>